<dbReference type="WBParaSite" id="PgB02X_g076_t01">
    <property type="protein sequence ID" value="PgB02X_g076_t01"/>
    <property type="gene ID" value="PgB02X_g076"/>
</dbReference>
<accession>A0A914ZGW9</accession>
<feature type="compositionally biased region" description="Basic and acidic residues" evidence="1">
    <location>
        <begin position="37"/>
        <end position="48"/>
    </location>
</feature>
<evidence type="ECO:0000313" key="3">
    <source>
        <dbReference type="WBParaSite" id="PgB02X_g076_t01"/>
    </source>
</evidence>
<reference evidence="3" key="1">
    <citation type="submission" date="2022-11" db="UniProtKB">
        <authorList>
            <consortium name="WormBaseParasite"/>
        </authorList>
    </citation>
    <scope>IDENTIFICATION</scope>
</reference>
<evidence type="ECO:0000313" key="2">
    <source>
        <dbReference type="Proteomes" id="UP000887569"/>
    </source>
</evidence>
<dbReference type="Proteomes" id="UP000887569">
    <property type="component" value="Unplaced"/>
</dbReference>
<dbReference type="AlphaFoldDB" id="A0A914ZGW9"/>
<sequence>HTASKAGQWSQDETPACYQQRDAARGKNGRVASEGPAHSERNFHREQCSKTKYPSQLYFASVYAVCDMIIYSECGKFYVQNIQWIEKRSIGEIMMPLFLKNTSSG</sequence>
<feature type="compositionally biased region" description="Polar residues" evidence="1">
    <location>
        <begin position="1"/>
        <end position="13"/>
    </location>
</feature>
<name>A0A914ZGW9_PARUN</name>
<evidence type="ECO:0000256" key="1">
    <source>
        <dbReference type="SAM" id="MobiDB-lite"/>
    </source>
</evidence>
<keyword evidence="2" id="KW-1185">Reference proteome</keyword>
<proteinExistence type="predicted"/>
<protein>
    <submittedName>
        <fullName evidence="3">Uncharacterized protein</fullName>
    </submittedName>
</protein>
<organism evidence="2 3">
    <name type="scientific">Parascaris univalens</name>
    <name type="common">Nematode worm</name>
    <dbReference type="NCBI Taxonomy" id="6257"/>
    <lineage>
        <taxon>Eukaryota</taxon>
        <taxon>Metazoa</taxon>
        <taxon>Ecdysozoa</taxon>
        <taxon>Nematoda</taxon>
        <taxon>Chromadorea</taxon>
        <taxon>Rhabditida</taxon>
        <taxon>Spirurina</taxon>
        <taxon>Ascaridomorpha</taxon>
        <taxon>Ascaridoidea</taxon>
        <taxon>Ascarididae</taxon>
        <taxon>Parascaris</taxon>
    </lineage>
</organism>
<feature type="region of interest" description="Disordered" evidence="1">
    <location>
        <begin position="1"/>
        <end position="48"/>
    </location>
</feature>